<evidence type="ECO:0000313" key="2">
    <source>
        <dbReference type="Proteomes" id="UP000636010"/>
    </source>
</evidence>
<accession>A0ABQ1N2G2</accession>
<name>A0ABQ1N2G2_9BACT</name>
<keyword evidence="2" id="KW-1185">Reference proteome</keyword>
<gene>
    <name evidence="1" type="ORF">GCM10011506_36520</name>
</gene>
<proteinExistence type="predicted"/>
<dbReference type="Proteomes" id="UP000636010">
    <property type="component" value="Unassembled WGS sequence"/>
</dbReference>
<protein>
    <submittedName>
        <fullName evidence="1">Uncharacterized protein</fullName>
    </submittedName>
</protein>
<comment type="caution">
    <text evidence="1">The sequence shown here is derived from an EMBL/GenBank/DDBJ whole genome shotgun (WGS) entry which is preliminary data.</text>
</comment>
<dbReference type="EMBL" id="BMEC01000013">
    <property type="protein sequence ID" value="GGC47648.1"/>
    <property type="molecule type" value="Genomic_DNA"/>
</dbReference>
<reference evidence="2" key="1">
    <citation type="journal article" date="2019" name="Int. J. Syst. Evol. Microbiol.">
        <title>The Global Catalogue of Microorganisms (GCM) 10K type strain sequencing project: providing services to taxonomists for standard genome sequencing and annotation.</title>
        <authorList>
            <consortium name="The Broad Institute Genomics Platform"/>
            <consortium name="The Broad Institute Genome Sequencing Center for Infectious Disease"/>
            <person name="Wu L."/>
            <person name="Ma J."/>
        </authorList>
    </citation>
    <scope>NUCLEOTIDE SEQUENCE [LARGE SCALE GENOMIC DNA]</scope>
    <source>
        <strain evidence="2">CGMCC 1.10832</strain>
    </source>
</reference>
<organism evidence="1 2">
    <name type="scientific">Marivirga lumbricoides</name>
    <dbReference type="NCBI Taxonomy" id="1046115"/>
    <lineage>
        <taxon>Bacteria</taxon>
        <taxon>Pseudomonadati</taxon>
        <taxon>Bacteroidota</taxon>
        <taxon>Cytophagia</taxon>
        <taxon>Cytophagales</taxon>
        <taxon>Marivirgaceae</taxon>
        <taxon>Marivirga</taxon>
    </lineage>
</organism>
<evidence type="ECO:0000313" key="1">
    <source>
        <dbReference type="EMBL" id="GGC47648.1"/>
    </source>
</evidence>
<sequence length="74" mass="8901">MYNFIYREDFTYSWNIKLEDKYEASLHPLPFLKGDTEGFLVGLAIVNQSPRPPLKERGIDHMYNFIYRENFTYS</sequence>